<name>A0ACC8X981_9FIRM</name>
<evidence type="ECO:0000313" key="2">
    <source>
        <dbReference type="Proteomes" id="UP000188605"/>
    </source>
</evidence>
<proteinExistence type="predicted"/>
<keyword evidence="2" id="KW-1185">Reference proteome</keyword>
<reference evidence="1" key="1">
    <citation type="submission" date="2016-08" db="EMBL/GenBank/DDBJ databases">
        <authorList>
            <person name="Ngugi D.K."/>
            <person name="Miyake S."/>
            <person name="Stingl U."/>
        </authorList>
    </citation>
    <scope>NUCLEOTIDE SEQUENCE</scope>
    <source>
        <strain evidence="1">SCG-B11WGA-EpuloA1</strain>
    </source>
</reference>
<comment type="caution">
    <text evidence="1">The sequence shown here is derived from an EMBL/GenBank/DDBJ whole genome shotgun (WGS) entry which is preliminary data.</text>
</comment>
<gene>
    <name evidence="1" type="ORF">AN396_10370</name>
</gene>
<organism evidence="1 2">
    <name type="scientific">Candidatus Epulonipiscium fishelsonii</name>
    <dbReference type="NCBI Taxonomy" id="77094"/>
    <lineage>
        <taxon>Bacteria</taxon>
        <taxon>Bacillati</taxon>
        <taxon>Bacillota</taxon>
        <taxon>Clostridia</taxon>
        <taxon>Lachnospirales</taxon>
        <taxon>Lachnospiraceae</taxon>
        <taxon>Candidatus Epulonipiscium</taxon>
    </lineage>
</organism>
<protein>
    <submittedName>
        <fullName evidence="1">Uncharacterized protein</fullName>
    </submittedName>
</protein>
<dbReference type="EMBL" id="LJDB01000083">
    <property type="protein sequence ID" value="ONI38590.1"/>
    <property type="molecule type" value="Genomic_DNA"/>
</dbReference>
<sequence>MNKIITASLIVASLGMSSNVFAEEIMLSPFKNIEADIDCVNLEIIEGTEFKVEIEAGTKANGDVMYEVKDETLIVECDNTQKFKLFNFGFKKDNDIDITVHIPSKVAMENVNLSIGVGDSYLSGIEIQNFNVNTGVGDFEAKNITLYDAKIEVDVGDVELEGNIYDCEVNAGTGDIELKGDIAGEVTLDSGVGDIELESIRMYDEYDFNIEDGIGEIEINDAKITYIENSPNINEKYEINIKAGVGDISIETN</sequence>
<evidence type="ECO:0000313" key="1">
    <source>
        <dbReference type="EMBL" id="ONI38590.1"/>
    </source>
</evidence>
<accession>A0ACC8X981</accession>
<dbReference type="Proteomes" id="UP000188605">
    <property type="component" value="Unassembled WGS sequence"/>
</dbReference>